<dbReference type="InterPro" id="IPR003439">
    <property type="entry name" value="ABC_transporter-like_ATP-bd"/>
</dbReference>
<keyword evidence="7" id="KW-0406">Ion transport</keyword>
<dbReference type="Proteomes" id="UP000094296">
    <property type="component" value="Unassembled WGS sequence"/>
</dbReference>
<keyword evidence="4" id="KW-0547">Nucleotide-binding</keyword>
<keyword evidence="2" id="KW-1003">Cell membrane</keyword>
<dbReference type="GO" id="GO:0016887">
    <property type="term" value="F:ATP hydrolysis activity"/>
    <property type="evidence" value="ECO:0007669"/>
    <property type="project" value="InterPro"/>
</dbReference>
<feature type="domain" description="ABC transporter" evidence="10">
    <location>
        <begin position="3"/>
        <end position="233"/>
    </location>
</feature>
<evidence type="ECO:0000256" key="8">
    <source>
        <dbReference type="ARBA" id="ARBA00023136"/>
    </source>
</evidence>
<keyword evidence="6" id="KW-0408">Iron</keyword>
<evidence type="ECO:0000313" key="11">
    <source>
        <dbReference type="EMBL" id="OEF97479.1"/>
    </source>
</evidence>
<sequence>MFVNCCGVTKEYDGKPVLNQVDIAISQGQILSLLGPSGTGKSTLLRCIAGFENLTSGKVILANQDITQMPPEQRPVVMMFQQPLLFPHMTVLENITYGLKVRGVDRDEAIKSGYQLLERIEMPDYGKRYPYELSGGQQQRVALARALILKPKLLLLDEPFSSLDADLRTSIRDWVKVVLNEEGITAIFVTHDKEEAMIIGDQLAIMNQQKIEQIGKSLDVYNRPETPFVAEFYCNGIVLNQEAFIPLEKLKILPSKLQAITKGELTWQGKINSRFIKHGQWFDKVTLINHDSKSKKSTPATLELIIKANTNIDVGNLVIVTANTQDIYYFDNDAKVHQLNNKEASNKKASNKGELRC</sequence>
<evidence type="ECO:0000256" key="7">
    <source>
        <dbReference type="ARBA" id="ARBA00023065"/>
    </source>
</evidence>
<evidence type="ECO:0000259" key="10">
    <source>
        <dbReference type="PROSITE" id="PS50893"/>
    </source>
</evidence>
<name>A0A1E5G487_9FIRM</name>
<evidence type="ECO:0000256" key="5">
    <source>
        <dbReference type="ARBA" id="ARBA00022840"/>
    </source>
</evidence>
<dbReference type="GO" id="GO:0015418">
    <property type="term" value="F:ABC-type quaternary ammonium compound transporting activity"/>
    <property type="evidence" value="ECO:0007669"/>
    <property type="project" value="UniProtKB-EC"/>
</dbReference>
<dbReference type="FunFam" id="3.40.50.300:FF:000425">
    <property type="entry name" value="Probable ABC transporter, ATP-binding subunit"/>
    <property type="match status" value="1"/>
</dbReference>
<evidence type="ECO:0000256" key="4">
    <source>
        <dbReference type="ARBA" id="ARBA00022741"/>
    </source>
</evidence>
<dbReference type="EC" id="7.6.2.9" evidence="9"/>
<dbReference type="PROSITE" id="PS50893">
    <property type="entry name" value="ABC_TRANSPORTER_2"/>
    <property type="match status" value="1"/>
</dbReference>
<keyword evidence="3" id="KW-0410">Iron transport</keyword>
<protein>
    <recommendedName>
        <fullName evidence="9">ABC-type quaternary amine transporter</fullName>
        <ecNumber evidence="9">7.6.2.9</ecNumber>
    </recommendedName>
</protein>
<dbReference type="PROSITE" id="PS00211">
    <property type="entry name" value="ABC_TRANSPORTER_1"/>
    <property type="match status" value="1"/>
</dbReference>
<evidence type="ECO:0000256" key="1">
    <source>
        <dbReference type="ARBA" id="ARBA00022448"/>
    </source>
</evidence>
<dbReference type="InterPro" id="IPR003593">
    <property type="entry name" value="AAA+_ATPase"/>
</dbReference>
<accession>A0A1E5G487</accession>
<dbReference type="SUPFAM" id="SSF52540">
    <property type="entry name" value="P-loop containing nucleoside triphosphate hydrolases"/>
    <property type="match status" value="1"/>
</dbReference>
<dbReference type="PANTHER" id="PTHR42781:SF4">
    <property type="entry name" value="SPERMIDINE_PUTRESCINE IMPORT ATP-BINDING PROTEIN POTA"/>
    <property type="match status" value="1"/>
</dbReference>
<dbReference type="EMBL" id="MIJE01000011">
    <property type="protein sequence ID" value="OEF97479.1"/>
    <property type="molecule type" value="Genomic_DNA"/>
</dbReference>
<dbReference type="STRING" id="766136.BHF68_04545"/>
<comment type="caution">
    <text evidence="11">The sequence shown here is derived from an EMBL/GenBank/DDBJ whole genome shotgun (WGS) entry which is preliminary data.</text>
</comment>
<evidence type="ECO:0000313" key="12">
    <source>
        <dbReference type="Proteomes" id="UP000094296"/>
    </source>
</evidence>
<dbReference type="GO" id="GO:0016020">
    <property type="term" value="C:membrane"/>
    <property type="evidence" value="ECO:0007669"/>
    <property type="project" value="InterPro"/>
</dbReference>
<evidence type="ECO:0000256" key="3">
    <source>
        <dbReference type="ARBA" id="ARBA00022496"/>
    </source>
</evidence>
<reference evidence="11 12" key="1">
    <citation type="submission" date="2016-09" db="EMBL/GenBank/DDBJ databases">
        <title>Draft genome sequence for the type strain of Desulfuribacillus alkaliarsenatis AHT28, an obligately anaerobic, sulfidogenic bacterium isolated from Russian soda lake sediments.</title>
        <authorList>
            <person name="Abin C.A."/>
            <person name="Hollibaugh J.T."/>
        </authorList>
    </citation>
    <scope>NUCLEOTIDE SEQUENCE [LARGE SCALE GENOMIC DNA]</scope>
    <source>
        <strain evidence="11 12">AHT28</strain>
    </source>
</reference>
<dbReference type="Gene3D" id="3.40.50.300">
    <property type="entry name" value="P-loop containing nucleotide triphosphate hydrolases"/>
    <property type="match status" value="1"/>
</dbReference>
<dbReference type="GO" id="GO:0015408">
    <property type="term" value="F:ABC-type ferric iron transporter activity"/>
    <property type="evidence" value="ECO:0007669"/>
    <property type="project" value="InterPro"/>
</dbReference>
<dbReference type="InterPro" id="IPR027417">
    <property type="entry name" value="P-loop_NTPase"/>
</dbReference>
<dbReference type="RefSeq" id="WP_069642877.1">
    <property type="nucleotide sequence ID" value="NZ_MIJE01000011.1"/>
</dbReference>
<gene>
    <name evidence="11" type="ORF">BHF68_04545</name>
</gene>
<organism evidence="11 12">
    <name type="scientific">Desulfuribacillus alkaliarsenatis</name>
    <dbReference type="NCBI Taxonomy" id="766136"/>
    <lineage>
        <taxon>Bacteria</taxon>
        <taxon>Bacillati</taxon>
        <taxon>Bacillota</taxon>
        <taxon>Desulfuribacillia</taxon>
        <taxon>Desulfuribacillales</taxon>
        <taxon>Desulfuribacillaceae</taxon>
        <taxon>Desulfuribacillus</taxon>
    </lineage>
</organism>
<dbReference type="AlphaFoldDB" id="A0A1E5G487"/>
<evidence type="ECO:0000256" key="2">
    <source>
        <dbReference type="ARBA" id="ARBA00022475"/>
    </source>
</evidence>
<dbReference type="CDD" id="cd03259">
    <property type="entry name" value="ABC_Carb_Solutes_like"/>
    <property type="match status" value="1"/>
</dbReference>
<dbReference type="PANTHER" id="PTHR42781">
    <property type="entry name" value="SPERMIDINE/PUTRESCINE IMPORT ATP-BINDING PROTEIN POTA"/>
    <property type="match status" value="1"/>
</dbReference>
<keyword evidence="8" id="KW-0472">Membrane</keyword>
<keyword evidence="12" id="KW-1185">Reference proteome</keyword>
<dbReference type="InterPro" id="IPR015853">
    <property type="entry name" value="ABC_transpr_FbpC"/>
</dbReference>
<proteinExistence type="predicted"/>
<dbReference type="Pfam" id="PF00005">
    <property type="entry name" value="ABC_tran"/>
    <property type="match status" value="1"/>
</dbReference>
<dbReference type="InterPro" id="IPR050093">
    <property type="entry name" value="ABC_SmlMolc_Importer"/>
</dbReference>
<keyword evidence="5" id="KW-0067">ATP-binding</keyword>
<evidence type="ECO:0000256" key="6">
    <source>
        <dbReference type="ARBA" id="ARBA00023004"/>
    </source>
</evidence>
<keyword evidence="1" id="KW-0813">Transport</keyword>
<evidence type="ECO:0000256" key="9">
    <source>
        <dbReference type="ARBA" id="ARBA00066388"/>
    </source>
</evidence>
<dbReference type="SMART" id="SM00382">
    <property type="entry name" value="AAA"/>
    <property type="match status" value="1"/>
</dbReference>
<dbReference type="GO" id="GO:0005524">
    <property type="term" value="F:ATP binding"/>
    <property type="evidence" value="ECO:0007669"/>
    <property type="project" value="UniProtKB-KW"/>
</dbReference>
<dbReference type="InterPro" id="IPR017871">
    <property type="entry name" value="ABC_transporter-like_CS"/>
</dbReference>